<evidence type="ECO:0000313" key="2">
    <source>
        <dbReference type="EMBL" id="SVC33271.1"/>
    </source>
</evidence>
<feature type="non-terminal residue" evidence="2">
    <location>
        <position position="1"/>
    </location>
</feature>
<dbReference type="InterPro" id="IPR011042">
    <property type="entry name" value="6-blade_b-propeller_TolB-like"/>
</dbReference>
<dbReference type="PANTHER" id="PTHR19328:SF75">
    <property type="entry name" value="ALDOSE SUGAR DEHYDROGENASE YLII"/>
    <property type="match status" value="1"/>
</dbReference>
<reference evidence="2" key="1">
    <citation type="submission" date="2018-05" db="EMBL/GenBank/DDBJ databases">
        <authorList>
            <person name="Lanie J.A."/>
            <person name="Ng W.-L."/>
            <person name="Kazmierczak K.M."/>
            <person name="Andrzejewski T.M."/>
            <person name="Davidsen T.M."/>
            <person name="Wayne K.J."/>
            <person name="Tettelin H."/>
            <person name="Glass J.I."/>
            <person name="Rusch D."/>
            <person name="Podicherti R."/>
            <person name="Tsui H.-C.T."/>
            <person name="Winkler M.E."/>
        </authorList>
    </citation>
    <scope>NUCLEOTIDE SEQUENCE</scope>
</reference>
<proteinExistence type="predicted"/>
<feature type="domain" description="Glucose/Sorbosone dehydrogenase" evidence="1">
    <location>
        <begin position="2"/>
        <end position="93"/>
    </location>
</feature>
<dbReference type="Pfam" id="PF07995">
    <property type="entry name" value="GSDH"/>
    <property type="match status" value="1"/>
</dbReference>
<evidence type="ECO:0000259" key="1">
    <source>
        <dbReference type="Pfam" id="PF07995"/>
    </source>
</evidence>
<sequence length="146" mass="16374">VIRRGGNYGWSFREGTIKFALKHREPPANSTFVDPVFEYDRALGLSVSGGIVYRGKNLPTLRDHYLFGDWGTGNFWALKYAKQKVVNVQKLNWSHAGNPVGETKEPGIPSKITKGSFKPVNFCNDAAGELLVLDWNGVIYEVTEKR</sequence>
<dbReference type="InterPro" id="IPR012938">
    <property type="entry name" value="Glc/Sorbosone_DH"/>
</dbReference>
<gene>
    <name evidence="2" type="ORF">METZ01_LOCUS286125</name>
</gene>
<organism evidence="2">
    <name type="scientific">marine metagenome</name>
    <dbReference type="NCBI Taxonomy" id="408172"/>
    <lineage>
        <taxon>unclassified sequences</taxon>
        <taxon>metagenomes</taxon>
        <taxon>ecological metagenomes</taxon>
    </lineage>
</organism>
<name>A0A382LEJ0_9ZZZZ</name>
<dbReference type="EMBL" id="UINC01085582">
    <property type="protein sequence ID" value="SVC33271.1"/>
    <property type="molecule type" value="Genomic_DNA"/>
</dbReference>
<protein>
    <recommendedName>
        <fullName evidence="1">Glucose/Sorbosone dehydrogenase domain-containing protein</fullName>
    </recommendedName>
</protein>
<dbReference type="PANTHER" id="PTHR19328">
    <property type="entry name" value="HEDGEHOG-INTERACTING PROTEIN"/>
    <property type="match status" value="1"/>
</dbReference>
<dbReference type="Gene3D" id="2.120.10.30">
    <property type="entry name" value="TolB, C-terminal domain"/>
    <property type="match status" value="1"/>
</dbReference>
<accession>A0A382LEJ0</accession>
<dbReference type="AlphaFoldDB" id="A0A382LEJ0"/>